<dbReference type="InterPro" id="IPR057057">
    <property type="entry name" value="Spectrin_SYNE1"/>
</dbReference>
<dbReference type="SUPFAM" id="SSF46966">
    <property type="entry name" value="Spectrin repeat"/>
    <property type="match status" value="8"/>
</dbReference>
<organism evidence="10 11">
    <name type="scientific">Clavelina lepadiformis</name>
    <name type="common">Light-bulb sea squirt</name>
    <name type="synonym">Ascidia lepadiformis</name>
    <dbReference type="NCBI Taxonomy" id="159417"/>
    <lineage>
        <taxon>Eukaryota</taxon>
        <taxon>Metazoa</taxon>
        <taxon>Chordata</taxon>
        <taxon>Tunicata</taxon>
        <taxon>Ascidiacea</taxon>
        <taxon>Aplousobranchia</taxon>
        <taxon>Clavelinidae</taxon>
        <taxon>Clavelina</taxon>
    </lineage>
</organism>
<evidence type="ECO:0000256" key="3">
    <source>
        <dbReference type="ARBA" id="ARBA00022737"/>
    </source>
</evidence>
<name>A0ABP0FPW5_CLALP</name>
<dbReference type="InterPro" id="IPR001589">
    <property type="entry name" value="Actinin_actin-bd_CS"/>
</dbReference>
<dbReference type="PROSITE" id="PS00019">
    <property type="entry name" value="ACTININ_1"/>
    <property type="match status" value="1"/>
</dbReference>
<dbReference type="Proteomes" id="UP001642483">
    <property type="component" value="Unassembled WGS sequence"/>
</dbReference>
<evidence type="ECO:0000256" key="8">
    <source>
        <dbReference type="SAM" id="MobiDB-lite"/>
    </source>
</evidence>
<dbReference type="InterPro" id="IPR036872">
    <property type="entry name" value="CH_dom_sf"/>
</dbReference>
<gene>
    <name evidence="10" type="ORF">CVLEPA_LOCUS10752</name>
</gene>
<dbReference type="PROSITE" id="PS00020">
    <property type="entry name" value="ACTININ_2"/>
    <property type="match status" value="1"/>
</dbReference>
<feature type="domain" description="Calponin-homology (CH)" evidence="9">
    <location>
        <begin position="200"/>
        <end position="308"/>
    </location>
</feature>
<sequence>MASRQSLQVGDEEIDLRLPRRKQPSTTLGRSSYNFPKAVKELQYEQTSVQKRTFTRWMNAYLSKWRPPMEVDNLFEDMKDGTKLLALLQLLSGERLPGESGRNLKRIHYLSNIQTALKFLESKKIKLVNINATDIVDGKPAIVLGLLWTIILFFQIEEITSNLSLTSELSGSTSSLDSLVGNDDGSPPKRKKGAKAKWQGAAKKALLQWVKKKTKNKPPELQVSIRDFGPSWRDGRAFYGLIHTINPELVDIESIKRATNRQNLASAFDTAQKHLGIPRLLDPEDVDVERPDEKSIMTYVAQFVKQYGTAGEEGQETPQVDEDVIQYEDVMSWLAEADATLNDVHKHYKYRQQDYLNQKDFRTECEQKFNQVKLLRDKWASGAAPSLDEQQMQSMDDISERVDTSTKKWHRELDSRLPGQLGEVGRWLHQAEDVINQEEHNDDISDDETIANEIKKQLDEHRSIFKDMNGMLQIFQKQRRAHRFSGHSIPLEQLEEMSDRFAALTTASTHQISRLEFAESKHRLLSQLMHAEDKLATWTVKYGDRTSVEDLLQDYKEAVIKEKLISKLEQVTSSVCKRGDSHLLSDESMPSTERESVRKFLSDKEEQAKAVCAEIIDAQDTLEEVLENWKKYEECSQNLCSWLEEAEEVLDGNDDEKRDFFKDWQRWHSMYKKMNQSGQFLIEACNDVTADAVDQHLTKLGEPARRVFSACQELMKADEVARRRNEFQAGVDALVEWLNKAEGAVSETIPVNYEAVKEHMQSLEDIGEEANNVEEQFKEVSKIAQNLVKDSPQHEVANMVNAMTAIKDRLVQVRKSVTDGVTSSADMLEPLQGVDGDLESLNDWLEDADRMLTSYEHSDTDVETQYQAHQKFFVTANQQQEKLGRISHNLQRISEIALPGMAVGDIQEKITESTARLQMCAEQASEWKPKLKSGTEALRRFRATLGAMQRWVDQSEQVLNTNAPPVRERVSIHQDFFTNVERTPLSAFLDASAQLRGAQTSETERRSVYNTTNQMQQKYQSILKNASSKLQQLKYMEAAEEYRALLDGSRQRLLAEEAQFLEKVVPPNELIQQHKEFFQEPLDRMCELIHMMEELGNQIEEAGGSLPVTENIVTNREEYEGLLAAEERTHSKLTQVPEKKSEFDKVLDKIKSWVKKAEEVMETVHKPIEPDPAAFKNLADKFASVVESKDHHLDSLEHLSETVTSLAPYLPQEEITSMQESVLTWTASSKSVLNALDVTDRRLQATDKCFKFREDTQETHDLLNEELQAIANVQEAETTSPINGLDEAKLALATCQATMNGLESLSQRVFMDIEAGKELHADEQVPAFLYTDVSHLEKQWNNLRAAADHRFEKHKTLVDAWEQHESLCEDVADFITQTLPILEAKLRLSNLNSINQEVSSKAELNNLLDQAMETLESIEAGSDALMKRASDSGKKKIKKKIDDLGGGLAEVSDKLKSFSTKLDKIKEEWTDCDAEMTSIGQWLQDVQDQVTEIEKSDDNAEIQFHRAREISGAVLGKQAELAVLEQRCVEIEGLENPTTLDAKLATVRGKWKQVNSRVEALVVGLGENLSHQEKFDSAKLHVESCLSDAELELSTPLEACSNSDDILARKEEHMKFSHGLEQIRLGLTTMQSEAKLLKDVKTGQNINKDLQNRYNDVMRDVKARNKLLDNALNHWQRYERDANHVRQFIDKCEKLVSEDGGALPGDQQKLRNELDNAEKLSSEVPAFQEAAKALKSQVEELDQIISVDSDLLLSQINAMELLLDDFPRLISDRQRIVAAALGSHVQYEDTVERFTSWLLAFEKSLRATTDVYLDDVSKAVNVIKVR</sequence>
<evidence type="ECO:0000256" key="4">
    <source>
        <dbReference type="ARBA" id="ARBA00022989"/>
    </source>
</evidence>
<keyword evidence="5" id="KW-0472">Membrane</keyword>
<keyword evidence="3" id="KW-0677">Repeat</keyword>
<evidence type="ECO:0000313" key="10">
    <source>
        <dbReference type="EMBL" id="CAK8680505.1"/>
    </source>
</evidence>
<keyword evidence="7" id="KW-0175">Coiled coil</keyword>
<dbReference type="Gene3D" id="1.10.418.10">
    <property type="entry name" value="Calponin-like domain"/>
    <property type="match status" value="2"/>
</dbReference>
<comment type="caution">
    <text evidence="10">The sequence shown here is derived from an EMBL/GenBank/DDBJ whole genome shotgun (WGS) entry which is preliminary data.</text>
</comment>
<dbReference type="SMART" id="SM00033">
    <property type="entry name" value="CH"/>
    <property type="match status" value="2"/>
</dbReference>
<dbReference type="PANTHER" id="PTHR47535">
    <property type="entry name" value="MUSCLE-SPECIFIC PROTEIN 300 KDA, ISOFORM G"/>
    <property type="match status" value="1"/>
</dbReference>
<dbReference type="CDD" id="cd21243">
    <property type="entry name" value="CH_SYNE1_rpt2"/>
    <property type="match status" value="1"/>
</dbReference>
<dbReference type="Pfam" id="PF25034">
    <property type="entry name" value="Spectrin_SYNE1"/>
    <property type="match status" value="1"/>
</dbReference>
<dbReference type="PANTHER" id="PTHR47535:SF1">
    <property type="entry name" value="NESPRIN-1"/>
    <property type="match status" value="1"/>
</dbReference>
<dbReference type="InterPro" id="IPR018159">
    <property type="entry name" value="Spectrin/alpha-actinin"/>
</dbReference>
<accession>A0ABP0FPW5</accession>
<feature type="domain" description="Calponin-homology (CH)" evidence="9">
    <location>
        <begin position="48"/>
        <end position="155"/>
    </location>
</feature>
<keyword evidence="2" id="KW-0812">Transmembrane</keyword>
<evidence type="ECO:0000256" key="2">
    <source>
        <dbReference type="ARBA" id="ARBA00022692"/>
    </source>
</evidence>
<keyword evidence="4" id="KW-1133">Transmembrane helix</keyword>
<reference evidence="10 11" key="1">
    <citation type="submission" date="2024-02" db="EMBL/GenBank/DDBJ databases">
        <authorList>
            <person name="Daric V."/>
            <person name="Darras S."/>
        </authorList>
    </citation>
    <scope>NUCLEOTIDE SEQUENCE [LARGE SCALE GENOMIC DNA]</scope>
</reference>
<feature type="region of interest" description="Disordered" evidence="8">
    <location>
        <begin position="173"/>
        <end position="197"/>
    </location>
</feature>
<dbReference type="InterPro" id="IPR052403">
    <property type="entry name" value="LINC-complex_assoc"/>
</dbReference>
<evidence type="ECO:0000256" key="1">
    <source>
        <dbReference type="ARBA" id="ARBA00004370"/>
    </source>
</evidence>
<dbReference type="EMBL" id="CAWYQH010000068">
    <property type="protein sequence ID" value="CAK8680505.1"/>
    <property type="molecule type" value="Genomic_DNA"/>
</dbReference>
<dbReference type="SMART" id="SM00150">
    <property type="entry name" value="SPEC"/>
    <property type="match status" value="6"/>
</dbReference>
<evidence type="ECO:0000256" key="7">
    <source>
        <dbReference type="SAM" id="Coils"/>
    </source>
</evidence>
<evidence type="ECO:0000256" key="6">
    <source>
        <dbReference type="ARBA" id="ARBA00023203"/>
    </source>
</evidence>
<dbReference type="Pfam" id="PF00435">
    <property type="entry name" value="Spectrin"/>
    <property type="match status" value="1"/>
</dbReference>
<dbReference type="Gene3D" id="1.20.58.60">
    <property type="match status" value="7"/>
</dbReference>
<keyword evidence="11" id="KW-1185">Reference proteome</keyword>
<evidence type="ECO:0000256" key="5">
    <source>
        <dbReference type="ARBA" id="ARBA00023136"/>
    </source>
</evidence>
<comment type="subcellular location">
    <subcellularLocation>
        <location evidence="1">Membrane</location>
    </subcellularLocation>
</comment>
<dbReference type="InterPro" id="IPR001715">
    <property type="entry name" value="CH_dom"/>
</dbReference>
<feature type="coiled-coil region" evidence="7">
    <location>
        <begin position="756"/>
        <end position="783"/>
    </location>
</feature>
<dbReference type="PROSITE" id="PS50021">
    <property type="entry name" value="CH"/>
    <property type="match status" value="2"/>
</dbReference>
<evidence type="ECO:0000313" key="11">
    <source>
        <dbReference type="Proteomes" id="UP001642483"/>
    </source>
</evidence>
<feature type="coiled-coil region" evidence="7">
    <location>
        <begin position="1448"/>
        <end position="1503"/>
    </location>
</feature>
<proteinExistence type="predicted"/>
<protein>
    <recommendedName>
        <fullName evidence="9">Calponin-homology (CH) domain-containing protein</fullName>
    </recommendedName>
</protein>
<evidence type="ECO:0000259" key="9">
    <source>
        <dbReference type="PROSITE" id="PS50021"/>
    </source>
</evidence>
<dbReference type="InterPro" id="IPR047291">
    <property type="entry name" value="CH_SYNE1_rpt2"/>
</dbReference>
<dbReference type="SUPFAM" id="SSF47576">
    <property type="entry name" value="Calponin-homology domain, CH-domain"/>
    <property type="match status" value="1"/>
</dbReference>
<dbReference type="InterPro" id="IPR002017">
    <property type="entry name" value="Spectrin_repeat"/>
</dbReference>
<keyword evidence="6" id="KW-0009">Actin-binding</keyword>
<dbReference type="Pfam" id="PF00307">
    <property type="entry name" value="CH"/>
    <property type="match status" value="2"/>
</dbReference>